<accession>A0ABV8U2D9</accession>
<feature type="domain" description="H repeat-associated protein N-terminal" evidence="1">
    <location>
        <begin position="21"/>
        <end position="98"/>
    </location>
</feature>
<comment type="caution">
    <text evidence="2">The sequence shown here is derived from an EMBL/GenBank/DDBJ whole genome shotgun (WGS) entry which is preliminary data.</text>
</comment>
<evidence type="ECO:0000313" key="2">
    <source>
        <dbReference type="EMBL" id="MFC4337012.1"/>
    </source>
</evidence>
<dbReference type="RefSeq" id="WP_380623528.1">
    <property type="nucleotide sequence ID" value="NZ_JBHSDK010000027.1"/>
</dbReference>
<dbReference type="InterPro" id="IPR032806">
    <property type="entry name" value="YbfD_N"/>
</dbReference>
<organism evidence="2 3">
    <name type="scientific">Salininema proteolyticum</name>
    <dbReference type="NCBI Taxonomy" id="1607685"/>
    <lineage>
        <taxon>Bacteria</taxon>
        <taxon>Bacillati</taxon>
        <taxon>Actinomycetota</taxon>
        <taxon>Actinomycetes</taxon>
        <taxon>Glycomycetales</taxon>
        <taxon>Glycomycetaceae</taxon>
        <taxon>Salininema</taxon>
    </lineage>
</organism>
<name>A0ABV8U2D9_9ACTN</name>
<dbReference type="EMBL" id="JBHSDK010000027">
    <property type="protein sequence ID" value="MFC4337012.1"/>
    <property type="molecule type" value="Genomic_DNA"/>
</dbReference>
<protein>
    <submittedName>
        <fullName evidence="2">Transposase family protein</fullName>
    </submittedName>
</protein>
<proteinExistence type="predicted"/>
<dbReference type="Proteomes" id="UP001595823">
    <property type="component" value="Unassembled WGS sequence"/>
</dbReference>
<evidence type="ECO:0000259" key="1">
    <source>
        <dbReference type="Pfam" id="PF13808"/>
    </source>
</evidence>
<dbReference type="Pfam" id="PF13808">
    <property type="entry name" value="DDE_Tnp_1_assoc"/>
    <property type="match status" value="1"/>
</dbReference>
<reference evidence="3" key="1">
    <citation type="journal article" date="2019" name="Int. J. Syst. Evol. Microbiol.">
        <title>The Global Catalogue of Microorganisms (GCM) 10K type strain sequencing project: providing services to taxonomists for standard genome sequencing and annotation.</title>
        <authorList>
            <consortium name="The Broad Institute Genomics Platform"/>
            <consortium name="The Broad Institute Genome Sequencing Center for Infectious Disease"/>
            <person name="Wu L."/>
            <person name="Ma J."/>
        </authorList>
    </citation>
    <scope>NUCLEOTIDE SEQUENCE [LARGE SCALE GENOMIC DNA]</scope>
    <source>
        <strain evidence="3">IBRC-M 10908</strain>
    </source>
</reference>
<sequence>MKQELQHALLTSGPIVSGFTEFLGHLSDPRSPQGRRHSLFSILAAACSAMLAGRKTFSAIWSWIRHAPTATLRAIGCRYVEGRFIPPSYNTIRRVLGAVFRALE</sequence>
<keyword evidence="3" id="KW-1185">Reference proteome</keyword>
<evidence type="ECO:0000313" key="3">
    <source>
        <dbReference type="Proteomes" id="UP001595823"/>
    </source>
</evidence>
<gene>
    <name evidence="2" type="ORF">ACFPET_17555</name>
</gene>